<accession>A0A392P7H6</accession>
<name>A0A392P7H6_9FABA</name>
<dbReference type="AlphaFoldDB" id="A0A392P7H6"/>
<evidence type="ECO:0000313" key="2">
    <source>
        <dbReference type="Proteomes" id="UP000265520"/>
    </source>
</evidence>
<sequence length="88" mass="9840">QKRKRASGAEKKGKKKFTPSVTIAQAVKEIAETCKSRNDAISKASIGEVMAEIQTMDEVMNDLELHTMCCQLMMFKSAREKFVSLRGD</sequence>
<protein>
    <submittedName>
        <fullName evidence="1">PIF-like protein</fullName>
    </submittedName>
</protein>
<dbReference type="EMBL" id="LXQA010067625">
    <property type="protein sequence ID" value="MCI08061.1"/>
    <property type="molecule type" value="Genomic_DNA"/>
</dbReference>
<organism evidence="1 2">
    <name type="scientific">Trifolium medium</name>
    <dbReference type="NCBI Taxonomy" id="97028"/>
    <lineage>
        <taxon>Eukaryota</taxon>
        <taxon>Viridiplantae</taxon>
        <taxon>Streptophyta</taxon>
        <taxon>Embryophyta</taxon>
        <taxon>Tracheophyta</taxon>
        <taxon>Spermatophyta</taxon>
        <taxon>Magnoliopsida</taxon>
        <taxon>eudicotyledons</taxon>
        <taxon>Gunneridae</taxon>
        <taxon>Pentapetalae</taxon>
        <taxon>rosids</taxon>
        <taxon>fabids</taxon>
        <taxon>Fabales</taxon>
        <taxon>Fabaceae</taxon>
        <taxon>Papilionoideae</taxon>
        <taxon>50 kb inversion clade</taxon>
        <taxon>NPAAA clade</taxon>
        <taxon>Hologalegina</taxon>
        <taxon>IRL clade</taxon>
        <taxon>Trifolieae</taxon>
        <taxon>Trifolium</taxon>
    </lineage>
</organism>
<feature type="non-terminal residue" evidence="1">
    <location>
        <position position="1"/>
    </location>
</feature>
<comment type="caution">
    <text evidence="1">The sequence shown here is derived from an EMBL/GenBank/DDBJ whole genome shotgun (WGS) entry which is preliminary data.</text>
</comment>
<dbReference type="PANTHER" id="PTHR31704:SF49">
    <property type="entry name" value="MYB_SANT-LIKE DOMAIN-CONTAINING PROTEIN"/>
    <property type="match status" value="1"/>
</dbReference>
<dbReference type="Proteomes" id="UP000265520">
    <property type="component" value="Unassembled WGS sequence"/>
</dbReference>
<dbReference type="PANTHER" id="PTHR31704">
    <property type="entry name" value="MYB/SANT-LIKE DNA-BINDING DOMAIN PROTEIN-RELATED"/>
    <property type="match status" value="1"/>
</dbReference>
<reference evidence="1 2" key="1">
    <citation type="journal article" date="2018" name="Front. Plant Sci.">
        <title>Red Clover (Trifolium pratense) and Zigzag Clover (T. medium) - A Picture of Genomic Similarities and Differences.</title>
        <authorList>
            <person name="Dluhosova J."/>
            <person name="Istvanek J."/>
            <person name="Nedelnik J."/>
            <person name="Repkova J."/>
        </authorList>
    </citation>
    <scope>NUCLEOTIDE SEQUENCE [LARGE SCALE GENOMIC DNA]</scope>
    <source>
        <strain evidence="2">cv. 10/8</strain>
        <tissue evidence="1">Leaf</tissue>
    </source>
</reference>
<evidence type="ECO:0000313" key="1">
    <source>
        <dbReference type="EMBL" id="MCI08061.1"/>
    </source>
</evidence>
<proteinExistence type="predicted"/>
<keyword evidence="2" id="KW-1185">Reference proteome</keyword>